<name>A0A6B1F9Z6_9SYNE</name>
<accession>A0A6B1F9Z6</accession>
<proteinExistence type="predicted"/>
<sequence length="200" mass="20846">MAMGAVGLDGLLIDGGAEGFSLTTTDLLMVKTTTGEVDELPSSDASISPLRLGLEAVCPLPLASGASLLSSLETGIRQDSGDAETGCGADLGDGIAWDDPERGITGEVRGRTLLTQCRQGVPGAGIGPLPHQQHYRLCGHWLPMPNSPRRNPGSSPCRGSGRSRSPLPHPWIIPSNSSSPRSFQGLFVAPFSHRRGGTAR</sequence>
<reference evidence="2" key="1">
    <citation type="submission" date="2019-09" db="EMBL/GenBank/DDBJ databases">
        <title>Characterisation of the sponge microbiome using genome-centric metagenomics.</title>
        <authorList>
            <person name="Engelberts J.P."/>
            <person name="Robbins S.J."/>
            <person name="De Goeij J.M."/>
            <person name="Aranda M."/>
            <person name="Bell S.C."/>
            <person name="Webster N.S."/>
        </authorList>
    </citation>
    <scope>NUCLEOTIDE SEQUENCE</scope>
    <source>
        <strain evidence="2">SB0676_bin_10</strain>
    </source>
</reference>
<evidence type="ECO:0000313" key="2">
    <source>
        <dbReference type="EMBL" id="MYG37763.1"/>
    </source>
</evidence>
<dbReference type="AlphaFoldDB" id="A0A6B1F9Z6"/>
<feature type="region of interest" description="Disordered" evidence="1">
    <location>
        <begin position="146"/>
        <end position="183"/>
    </location>
</feature>
<protein>
    <submittedName>
        <fullName evidence="2">Uncharacterized protein</fullName>
    </submittedName>
</protein>
<feature type="compositionally biased region" description="Low complexity" evidence="1">
    <location>
        <begin position="147"/>
        <end position="166"/>
    </location>
</feature>
<dbReference type="EMBL" id="VYDO01000071">
    <property type="protein sequence ID" value="MYG37763.1"/>
    <property type="molecule type" value="Genomic_DNA"/>
</dbReference>
<comment type="caution">
    <text evidence="2">The sequence shown here is derived from an EMBL/GenBank/DDBJ whole genome shotgun (WGS) entry which is preliminary data.</text>
</comment>
<organism evidence="2">
    <name type="scientific">Synechococcus sp. SB0676_bin_10</name>
    <dbReference type="NCBI Taxonomy" id="2604869"/>
    <lineage>
        <taxon>Bacteria</taxon>
        <taxon>Bacillati</taxon>
        <taxon>Cyanobacteriota</taxon>
        <taxon>Cyanophyceae</taxon>
        <taxon>Synechococcales</taxon>
        <taxon>Synechococcaceae</taxon>
        <taxon>Synechococcus</taxon>
    </lineage>
</organism>
<gene>
    <name evidence="2" type="ORF">F4162_01850</name>
</gene>
<evidence type="ECO:0000256" key="1">
    <source>
        <dbReference type="SAM" id="MobiDB-lite"/>
    </source>
</evidence>